<evidence type="ECO:0000256" key="10">
    <source>
        <dbReference type="ARBA" id="ARBA00023134"/>
    </source>
</evidence>
<dbReference type="SMART" id="SM00177">
    <property type="entry name" value="ARF"/>
    <property type="match status" value="1"/>
</dbReference>
<feature type="binding site" evidence="11">
    <location>
        <position position="55"/>
    </location>
    <ligand>
        <name>Mg(2+)</name>
        <dbReference type="ChEBI" id="CHEBI:18420"/>
    </ligand>
</feature>
<accession>A0A8E2EDT7</accession>
<dbReference type="OrthoDB" id="414781at2759"/>
<sequence>MFAHLQVILDGFRWLVNQYVSFQPFVSHEFIYINALLTYYGFIYKHANIVLFGLDGAGKSTLMNMLLHNRPHASRKHRMIDIPIKRVGTIFHTTHLPGHFQARRIWELAVPEYPKPDFGLVYIVDATAPERFAEAREALEKFLKLEGLKGVPLLVLGNKFDEPMAVEREGMVRALGLERLDEGALGDRPVNLVRCSAVYGIGYEDGFRWLSKVV</sequence>
<dbReference type="GO" id="GO:0006886">
    <property type="term" value="P:intracellular protein transport"/>
    <property type="evidence" value="ECO:0007669"/>
    <property type="project" value="InterPro"/>
</dbReference>
<dbReference type="GO" id="GO:0003924">
    <property type="term" value="F:GTPase activity"/>
    <property type="evidence" value="ECO:0007669"/>
    <property type="project" value="InterPro"/>
</dbReference>
<feature type="binding site" evidence="13">
    <location>
        <begin position="53"/>
        <end position="60"/>
    </location>
    <ligand>
        <name>GTP</name>
        <dbReference type="ChEBI" id="CHEBI:37565"/>
    </ligand>
</feature>
<protein>
    <submittedName>
        <fullName evidence="15">P-loop containing nucleoside triphosphate hydrolase protein</fullName>
    </submittedName>
</protein>
<feature type="binding site" evidence="13">
    <location>
        <begin position="158"/>
        <end position="161"/>
    </location>
    <ligand>
        <name>GTP</name>
        <dbReference type="ChEBI" id="CHEBI:37565"/>
    </ligand>
</feature>
<evidence type="ECO:0000256" key="8">
    <source>
        <dbReference type="ARBA" id="ARBA00022927"/>
    </source>
</evidence>
<feature type="binding site" evidence="12">
    <location>
        <position position="159"/>
    </location>
    <ligand>
        <name>GTP</name>
        <dbReference type="ChEBI" id="CHEBI:37565"/>
    </ligand>
</feature>
<dbReference type="InterPro" id="IPR027417">
    <property type="entry name" value="P-loop_NTPase"/>
</dbReference>
<keyword evidence="5 12" id="KW-0547">Nucleotide-binding</keyword>
<keyword evidence="8" id="KW-0653">Protein transport</keyword>
<proteinExistence type="inferred from homology"/>
<organism evidence="15 16">
    <name type="scientific">Lepidopterella palustris CBS 459.81</name>
    <dbReference type="NCBI Taxonomy" id="1314670"/>
    <lineage>
        <taxon>Eukaryota</taxon>
        <taxon>Fungi</taxon>
        <taxon>Dikarya</taxon>
        <taxon>Ascomycota</taxon>
        <taxon>Pezizomycotina</taxon>
        <taxon>Dothideomycetes</taxon>
        <taxon>Pleosporomycetidae</taxon>
        <taxon>Mytilinidiales</taxon>
        <taxon>Argynnaceae</taxon>
        <taxon>Lepidopterella</taxon>
    </lineage>
</organism>
<evidence type="ECO:0000313" key="15">
    <source>
        <dbReference type="EMBL" id="OCK81954.1"/>
    </source>
</evidence>
<dbReference type="PROSITE" id="PS51422">
    <property type="entry name" value="SAR1"/>
    <property type="match status" value="1"/>
</dbReference>
<dbReference type="PRINTS" id="PR00449">
    <property type="entry name" value="RASTRNSFRMNG"/>
</dbReference>
<evidence type="ECO:0000313" key="16">
    <source>
        <dbReference type="Proteomes" id="UP000250266"/>
    </source>
</evidence>
<evidence type="ECO:0000256" key="9">
    <source>
        <dbReference type="ARBA" id="ARBA00023034"/>
    </source>
</evidence>
<keyword evidence="15" id="KW-0378">Hydrolase</keyword>
<feature type="binding site" evidence="12">
    <location>
        <position position="58"/>
    </location>
    <ligand>
        <name>GTP</name>
        <dbReference type="ChEBI" id="CHEBI:37565"/>
    </ligand>
</feature>
<dbReference type="SMART" id="SM00178">
    <property type="entry name" value="SAR"/>
    <property type="match status" value="1"/>
</dbReference>
<keyword evidence="10 13" id="KW-0342">GTP-binding</keyword>
<dbReference type="EMBL" id="KV744903">
    <property type="protein sequence ID" value="OCK81954.1"/>
    <property type="molecule type" value="Genomic_DNA"/>
</dbReference>
<dbReference type="PANTHER" id="PTHR45684">
    <property type="entry name" value="RE74312P"/>
    <property type="match status" value="1"/>
</dbReference>
<dbReference type="GO" id="GO:0016192">
    <property type="term" value="P:vesicle-mediated transport"/>
    <property type="evidence" value="ECO:0007669"/>
    <property type="project" value="UniProtKB-KW"/>
</dbReference>
<evidence type="ECO:0000256" key="6">
    <source>
        <dbReference type="ARBA" id="ARBA00022824"/>
    </source>
</evidence>
<dbReference type="GO" id="GO:0005794">
    <property type="term" value="C:Golgi apparatus"/>
    <property type="evidence" value="ECO:0007669"/>
    <property type="project" value="UniProtKB-SubCell"/>
</dbReference>
<evidence type="ECO:0000256" key="14">
    <source>
        <dbReference type="PIRSR" id="PIRSR606689-2"/>
    </source>
</evidence>
<dbReference type="InterPro" id="IPR006689">
    <property type="entry name" value="Small_GTPase_ARF/SAR"/>
</dbReference>
<keyword evidence="16" id="KW-1185">Reference proteome</keyword>
<feature type="binding site" evidence="12">
    <location>
        <position position="61"/>
    </location>
    <ligand>
        <name>GTP</name>
        <dbReference type="ChEBI" id="CHEBI:37565"/>
    </ligand>
</feature>
<keyword evidence="9" id="KW-0333">Golgi apparatus</keyword>
<dbReference type="Pfam" id="PF00025">
    <property type="entry name" value="Arf"/>
    <property type="match status" value="1"/>
</dbReference>
<evidence type="ECO:0000256" key="5">
    <source>
        <dbReference type="ARBA" id="ARBA00022741"/>
    </source>
</evidence>
<feature type="binding site" evidence="13">
    <location>
        <position position="98"/>
    </location>
    <ligand>
        <name>GTP</name>
        <dbReference type="ChEBI" id="CHEBI:37565"/>
    </ligand>
</feature>
<evidence type="ECO:0000256" key="2">
    <source>
        <dbReference type="ARBA" id="ARBA00004555"/>
    </source>
</evidence>
<dbReference type="GO" id="GO:0005783">
    <property type="term" value="C:endoplasmic reticulum"/>
    <property type="evidence" value="ECO:0007669"/>
    <property type="project" value="UniProtKB-SubCell"/>
</dbReference>
<comment type="subcellular location">
    <subcellularLocation>
        <location evidence="1">Endoplasmic reticulum</location>
    </subcellularLocation>
    <subcellularLocation>
        <location evidence="2">Golgi apparatus</location>
    </subcellularLocation>
</comment>
<dbReference type="AlphaFoldDB" id="A0A8E2EDT7"/>
<evidence type="ECO:0000256" key="12">
    <source>
        <dbReference type="PIRSR" id="PIRSR606687-2"/>
    </source>
</evidence>
<evidence type="ECO:0000256" key="11">
    <source>
        <dbReference type="PIRSR" id="PIRSR606687-1"/>
    </source>
</evidence>
<feature type="binding site" evidence="12">
    <location>
        <position position="158"/>
    </location>
    <ligand>
        <name>GTP</name>
        <dbReference type="ChEBI" id="CHEBI:37565"/>
    </ligand>
</feature>
<feature type="binding site" evidence="12">
    <location>
        <position position="198"/>
    </location>
    <ligand>
        <name>GTP</name>
        <dbReference type="ChEBI" id="CHEBI:37565"/>
    </ligand>
</feature>
<evidence type="ECO:0000256" key="13">
    <source>
        <dbReference type="PIRSR" id="PIRSR606689-1"/>
    </source>
</evidence>
<keyword evidence="11" id="KW-0479">Metal-binding</keyword>
<keyword evidence="4" id="KW-0813">Transport</keyword>
<dbReference type="InterPro" id="IPR006687">
    <property type="entry name" value="Small_GTPase_SAR1"/>
</dbReference>
<feature type="binding site" evidence="12">
    <location>
        <position position="59"/>
    </location>
    <ligand>
        <name>GTP</name>
        <dbReference type="ChEBI" id="CHEBI:37565"/>
    </ligand>
</feature>
<feature type="binding site" evidence="14">
    <location>
        <position position="60"/>
    </location>
    <ligand>
        <name>Mg(2+)</name>
        <dbReference type="ChEBI" id="CHEBI:18420"/>
    </ligand>
</feature>
<keyword evidence="7" id="KW-0931">ER-Golgi transport</keyword>
<gene>
    <name evidence="15" type="ORF">K432DRAFT_380847</name>
</gene>
<feature type="binding site" evidence="12">
    <location>
        <position position="161"/>
    </location>
    <ligand>
        <name>GTP</name>
        <dbReference type="ChEBI" id="CHEBI:37565"/>
    </ligand>
</feature>
<dbReference type="PROSITE" id="PS51417">
    <property type="entry name" value="ARF"/>
    <property type="match status" value="1"/>
</dbReference>
<evidence type="ECO:0000256" key="7">
    <source>
        <dbReference type="ARBA" id="ARBA00022892"/>
    </source>
</evidence>
<dbReference type="GO" id="GO:0046872">
    <property type="term" value="F:metal ion binding"/>
    <property type="evidence" value="ECO:0007669"/>
    <property type="project" value="UniProtKB-KW"/>
</dbReference>
<comment type="similarity">
    <text evidence="3">Belongs to the small GTPase superfamily. SAR1 family.</text>
</comment>
<keyword evidence="6" id="KW-0256">Endoplasmic reticulum</keyword>
<dbReference type="SUPFAM" id="SSF52540">
    <property type="entry name" value="P-loop containing nucleoside triphosphate hydrolases"/>
    <property type="match status" value="1"/>
</dbReference>
<dbReference type="Gene3D" id="3.40.50.300">
    <property type="entry name" value="P-loop containing nucleotide triphosphate hydrolases"/>
    <property type="match status" value="1"/>
</dbReference>
<reference evidence="15 16" key="1">
    <citation type="journal article" date="2016" name="Nat. Commun.">
        <title>Ectomycorrhizal ecology is imprinted in the genome of the dominant symbiotic fungus Cenococcum geophilum.</title>
        <authorList>
            <consortium name="DOE Joint Genome Institute"/>
            <person name="Peter M."/>
            <person name="Kohler A."/>
            <person name="Ohm R.A."/>
            <person name="Kuo A."/>
            <person name="Krutzmann J."/>
            <person name="Morin E."/>
            <person name="Arend M."/>
            <person name="Barry K.W."/>
            <person name="Binder M."/>
            <person name="Choi C."/>
            <person name="Clum A."/>
            <person name="Copeland A."/>
            <person name="Grisel N."/>
            <person name="Haridas S."/>
            <person name="Kipfer T."/>
            <person name="LaButti K."/>
            <person name="Lindquist E."/>
            <person name="Lipzen A."/>
            <person name="Maire R."/>
            <person name="Meier B."/>
            <person name="Mihaltcheva S."/>
            <person name="Molinier V."/>
            <person name="Murat C."/>
            <person name="Poggeler S."/>
            <person name="Quandt C.A."/>
            <person name="Sperisen C."/>
            <person name="Tritt A."/>
            <person name="Tisserant E."/>
            <person name="Crous P.W."/>
            <person name="Henrissat B."/>
            <person name="Nehls U."/>
            <person name="Egli S."/>
            <person name="Spatafora J.W."/>
            <person name="Grigoriev I.V."/>
            <person name="Martin F.M."/>
        </authorList>
    </citation>
    <scope>NUCLEOTIDE SEQUENCE [LARGE SCALE GENOMIC DNA]</scope>
    <source>
        <strain evidence="15 16">CBS 459.81</strain>
    </source>
</reference>
<dbReference type="Proteomes" id="UP000250266">
    <property type="component" value="Unassembled WGS sequence"/>
</dbReference>
<keyword evidence="11" id="KW-0460">Magnesium</keyword>
<dbReference type="GO" id="GO:0005525">
    <property type="term" value="F:GTP binding"/>
    <property type="evidence" value="ECO:0007669"/>
    <property type="project" value="UniProtKB-KW"/>
</dbReference>
<name>A0A8E2EDT7_9PEZI</name>
<evidence type="ECO:0000256" key="4">
    <source>
        <dbReference type="ARBA" id="ARBA00022448"/>
    </source>
</evidence>
<evidence type="ECO:0000256" key="3">
    <source>
        <dbReference type="ARBA" id="ARBA00007507"/>
    </source>
</evidence>
<evidence type="ECO:0000256" key="1">
    <source>
        <dbReference type="ARBA" id="ARBA00004240"/>
    </source>
</evidence>